<dbReference type="InterPro" id="IPR000682">
    <property type="entry name" value="PCMT"/>
</dbReference>
<dbReference type="Proteomes" id="UP001189429">
    <property type="component" value="Unassembled WGS sequence"/>
</dbReference>
<proteinExistence type="inferred from homology"/>
<gene>
    <name evidence="3" type="ORF">PCOR1329_LOCUS18225</name>
</gene>
<name>A0ABN9RB78_9DINO</name>
<organism evidence="3 4">
    <name type="scientific">Prorocentrum cordatum</name>
    <dbReference type="NCBI Taxonomy" id="2364126"/>
    <lineage>
        <taxon>Eukaryota</taxon>
        <taxon>Sar</taxon>
        <taxon>Alveolata</taxon>
        <taxon>Dinophyceae</taxon>
        <taxon>Prorocentrales</taxon>
        <taxon>Prorocentraceae</taxon>
        <taxon>Prorocentrum</taxon>
    </lineage>
</organism>
<sequence length="370" mass="39714">MGSRTGRRTRSRFEVEEGVEEDNTEAFEETFEVEEVNQKIAGDVVEEMDEDEIEKEVEEVTEVDAKDVQEDVVVEEEMGVPEDVVEEMEAELSDSRADEVAKSRTDASTVKLTDSSTVMPSDSCADEFANSRADTSAVKLADPCAGTESCADEFANSRADTSTVKLADSCAVKLTNSCVDRREVEEEGKIEVGGGARGRGLRGGGGLRRGRRGVRRGRRGGDARGQGEVRRQGGRGGGDERDREGGGGGHGGDRGGSLHLSAPHIYAKSLESMMPMRRGMSFLNVGSGTGYFNSVVSELTGSAATNHGVDIHPETVAHANGCCQRLGKQHIAFTVGNVYQLNVRETMRYDRIYVGARTPLAARLAARASG</sequence>
<dbReference type="Gene3D" id="3.40.50.150">
    <property type="entry name" value="Vaccinia Virus protein VP39"/>
    <property type="match status" value="1"/>
</dbReference>
<protein>
    <recommendedName>
        <fullName evidence="5">Protein-L-isoaspartate O-methyltransferase</fullName>
    </recommendedName>
</protein>
<evidence type="ECO:0000313" key="3">
    <source>
        <dbReference type="EMBL" id="CAK0814698.1"/>
    </source>
</evidence>
<dbReference type="PANTHER" id="PTHR11579">
    <property type="entry name" value="PROTEIN-L-ISOASPARTATE O-METHYLTRANSFERASE"/>
    <property type="match status" value="1"/>
</dbReference>
<evidence type="ECO:0000256" key="1">
    <source>
        <dbReference type="ARBA" id="ARBA00005369"/>
    </source>
</evidence>
<accession>A0ABN9RB78</accession>
<reference evidence="3" key="1">
    <citation type="submission" date="2023-10" db="EMBL/GenBank/DDBJ databases">
        <authorList>
            <person name="Chen Y."/>
            <person name="Shah S."/>
            <person name="Dougan E. K."/>
            <person name="Thang M."/>
            <person name="Chan C."/>
        </authorList>
    </citation>
    <scope>NUCLEOTIDE SEQUENCE [LARGE SCALE GENOMIC DNA]</scope>
</reference>
<dbReference type="PANTHER" id="PTHR11579:SF9">
    <property type="entry name" value="PROTEIN-L-ISOASPARTATE O-METHYLTRANSFERASE"/>
    <property type="match status" value="1"/>
</dbReference>
<keyword evidence="4" id="KW-1185">Reference proteome</keyword>
<dbReference type="SUPFAM" id="SSF53335">
    <property type="entry name" value="S-adenosyl-L-methionine-dependent methyltransferases"/>
    <property type="match status" value="1"/>
</dbReference>
<feature type="compositionally biased region" description="Basic and acidic residues" evidence="2">
    <location>
        <begin position="93"/>
        <end position="105"/>
    </location>
</feature>
<feature type="compositionally biased region" description="Basic residues" evidence="2">
    <location>
        <begin position="1"/>
        <end position="10"/>
    </location>
</feature>
<feature type="region of interest" description="Disordered" evidence="2">
    <location>
        <begin position="185"/>
        <end position="260"/>
    </location>
</feature>
<feature type="compositionally biased region" description="Basic residues" evidence="2">
    <location>
        <begin position="208"/>
        <end position="218"/>
    </location>
</feature>
<feature type="compositionally biased region" description="Gly residues" evidence="2">
    <location>
        <begin position="191"/>
        <end position="207"/>
    </location>
</feature>
<dbReference type="Pfam" id="PF01135">
    <property type="entry name" value="PCMT"/>
    <property type="match status" value="1"/>
</dbReference>
<feature type="compositionally biased region" description="Basic and acidic residues" evidence="2">
    <location>
        <begin position="219"/>
        <end position="245"/>
    </location>
</feature>
<feature type="region of interest" description="Disordered" evidence="2">
    <location>
        <begin position="91"/>
        <end position="122"/>
    </location>
</feature>
<feature type="region of interest" description="Disordered" evidence="2">
    <location>
        <begin position="1"/>
        <end position="26"/>
    </location>
</feature>
<evidence type="ECO:0000256" key="2">
    <source>
        <dbReference type="SAM" id="MobiDB-lite"/>
    </source>
</evidence>
<comment type="caution">
    <text evidence="3">The sequence shown here is derived from an EMBL/GenBank/DDBJ whole genome shotgun (WGS) entry which is preliminary data.</text>
</comment>
<evidence type="ECO:0000313" key="4">
    <source>
        <dbReference type="Proteomes" id="UP001189429"/>
    </source>
</evidence>
<feature type="compositionally biased region" description="Acidic residues" evidence="2">
    <location>
        <begin position="16"/>
        <end position="26"/>
    </location>
</feature>
<dbReference type="InterPro" id="IPR029063">
    <property type="entry name" value="SAM-dependent_MTases_sf"/>
</dbReference>
<comment type="similarity">
    <text evidence="1">Belongs to the methyltransferase superfamily. L-isoaspartyl/D-aspartyl protein methyltransferase family.</text>
</comment>
<feature type="compositionally biased region" description="Polar residues" evidence="2">
    <location>
        <begin position="106"/>
        <end position="120"/>
    </location>
</feature>
<evidence type="ECO:0008006" key="5">
    <source>
        <dbReference type="Google" id="ProtNLM"/>
    </source>
</evidence>
<dbReference type="EMBL" id="CAUYUJ010005714">
    <property type="protein sequence ID" value="CAK0814698.1"/>
    <property type="molecule type" value="Genomic_DNA"/>
</dbReference>